<evidence type="ECO:0000256" key="3">
    <source>
        <dbReference type="ARBA" id="ARBA00022553"/>
    </source>
</evidence>
<name>A0ABV9RTY6_9PSEU</name>
<comment type="similarity">
    <text evidence="7">Belongs to the acyl carrier protein (ACP) family.</text>
</comment>
<comment type="PTM">
    <text evidence="7">4'-phosphopantetheine is transferred from CoA to a specific serine of apo-ACP by AcpS. This modification is essential for activity because fatty acids are bound in thioester linkage to the sulfhydryl of the prosthetic group.</text>
</comment>
<feature type="domain" description="Carrier" evidence="8">
    <location>
        <begin position="2"/>
        <end position="76"/>
    </location>
</feature>
<sequence>MTDTFDAVAELLSARFDIEPEIVSMTATFDDIDLDSLSQIELGTAIKKKFGVEISDDELAEMSTIGDVVDSLTGKLADKGVTV</sequence>
<proteinExistence type="inferred from homology"/>
<evidence type="ECO:0000256" key="5">
    <source>
        <dbReference type="ARBA" id="ARBA00023098"/>
    </source>
</evidence>
<dbReference type="EMBL" id="JBHSIS010000002">
    <property type="protein sequence ID" value="MFC4852802.1"/>
    <property type="molecule type" value="Genomic_DNA"/>
</dbReference>
<evidence type="ECO:0000259" key="8">
    <source>
        <dbReference type="PROSITE" id="PS50075"/>
    </source>
</evidence>
<dbReference type="Proteomes" id="UP001595859">
    <property type="component" value="Unassembled WGS sequence"/>
</dbReference>
<dbReference type="PANTHER" id="PTHR20863:SF76">
    <property type="entry name" value="CARRIER DOMAIN-CONTAINING PROTEIN"/>
    <property type="match status" value="1"/>
</dbReference>
<evidence type="ECO:0000313" key="9">
    <source>
        <dbReference type="EMBL" id="MFC4852802.1"/>
    </source>
</evidence>
<keyword evidence="5 7" id="KW-0443">Lipid metabolism</keyword>
<comment type="caution">
    <text evidence="9">The sequence shown here is derived from an EMBL/GenBank/DDBJ whole genome shotgun (WGS) entry which is preliminary data.</text>
</comment>
<evidence type="ECO:0000256" key="7">
    <source>
        <dbReference type="HAMAP-Rule" id="MF_01217"/>
    </source>
</evidence>
<evidence type="ECO:0000313" key="10">
    <source>
        <dbReference type="Proteomes" id="UP001595859"/>
    </source>
</evidence>
<keyword evidence="2 7" id="KW-0444">Lipid biosynthesis</keyword>
<organism evidence="9 10">
    <name type="scientific">Actinophytocola glycyrrhizae</name>
    <dbReference type="NCBI Taxonomy" id="2044873"/>
    <lineage>
        <taxon>Bacteria</taxon>
        <taxon>Bacillati</taxon>
        <taxon>Actinomycetota</taxon>
        <taxon>Actinomycetes</taxon>
        <taxon>Pseudonocardiales</taxon>
        <taxon>Pseudonocardiaceae</taxon>
    </lineage>
</organism>
<keyword evidence="7" id="KW-0963">Cytoplasm</keyword>
<dbReference type="HAMAP" id="MF_01217">
    <property type="entry name" value="Acyl_carrier"/>
    <property type="match status" value="1"/>
</dbReference>
<dbReference type="RefSeq" id="WP_378054756.1">
    <property type="nucleotide sequence ID" value="NZ_JBHSIS010000002.1"/>
</dbReference>
<dbReference type="InterPro" id="IPR036736">
    <property type="entry name" value="ACP-like_sf"/>
</dbReference>
<keyword evidence="1 7" id="KW-0596">Phosphopantetheine</keyword>
<comment type="function">
    <text evidence="7">Carrier of the growing fatty acid chain in fatty acid biosynthesis.</text>
</comment>
<protein>
    <recommendedName>
        <fullName evidence="7">Acyl carrier protein</fullName>
        <shortName evidence="7">ACP</shortName>
    </recommendedName>
</protein>
<evidence type="ECO:0000256" key="1">
    <source>
        <dbReference type="ARBA" id="ARBA00022450"/>
    </source>
</evidence>
<dbReference type="InterPro" id="IPR009081">
    <property type="entry name" value="PP-bd_ACP"/>
</dbReference>
<dbReference type="Gene3D" id="1.10.1200.10">
    <property type="entry name" value="ACP-like"/>
    <property type="match status" value="1"/>
</dbReference>
<keyword evidence="6 7" id="KW-0275">Fatty acid biosynthesis</keyword>
<evidence type="ECO:0000256" key="2">
    <source>
        <dbReference type="ARBA" id="ARBA00022516"/>
    </source>
</evidence>
<comment type="pathway">
    <text evidence="7">Lipid metabolism; fatty acid biosynthesis.</text>
</comment>
<keyword evidence="10" id="KW-1185">Reference proteome</keyword>
<dbReference type="PROSITE" id="PS50075">
    <property type="entry name" value="CARRIER"/>
    <property type="match status" value="1"/>
</dbReference>
<dbReference type="SUPFAM" id="SSF47336">
    <property type="entry name" value="ACP-like"/>
    <property type="match status" value="1"/>
</dbReference>
<keyword evidence="3 7" id="KW-0597">Phosphoprotein</keyword>
<keyword evidence="4 7" id="KW-0276">Fatty acid metabolism</keyword>
<comment type="subcellular location">
    <subcellularLocation>
        <location evidence="7">Cytoplasm</location>
    </subcellularLocation>
</comment>
<dbReference type="Pfam" id="PF00550">
    <property type="entry name" value="PP-binding"/>
    <property type="match status" value="1"/>
</dbReference>
<reference evidence="10" key="1">
    <citation type="journal article" date="2019" name="Int. J. Syst. Evol. Microbiol.">
        <title>The Global Catalogue of Microorganisms (GCM) 10K type strain sequencing project: providing services to taxonomists for standard genome sequencing and annotation.</title>
        <authorList>
            <consortium name="The Broad Institute Genomics Platform"/>
            <consortium name="The Broad Institute Genome Sequencing Center for Infectious Disease"/>
            <person name="Wu L."/>
            <person name="Ma J."/>
        </authorList>
    </citation>
    <scope>NUCLEOTIDE SEQUENCE [LARGE SCALE GENOMIC DNA]</scope>
    <source>
        <strain evidence="10">ZS-22-S1</strain>
    </source>
</reference>
<gene>
    <name evidence="7" type="primary">acpP</name>
    <name evidence="9" type="ORF">ACFPCV_04735</name>
</gene>
<feature type="modified residue" description="O-(pantetheine 4'-phosphoryl)serine" evidence="7">
    <location>
        <position position="36"/>
    </location>
</feature>
<dbReference type="InterPro" id="IPR003231">
    <property type="entry name" value="ACP"/>
</dbReference>
<accession>A0ABV9RTY6</accession>
<dbReference type="PANTHER" id="PTHR20863">
    <property type="entry name" value="ACYL CARRIER PROTEIN"/>
    <property type="match status" value="1"/>
</dbReference>
<evidence type="ECO:0000256" key="6">
    <source>
        <dbReference type="ARBA" id="ARBA00023160"/>
    </source>
</evidence>
<evidence type="ECO:0000256" key="4">
    <source>
        <dbReference type="ARBA" id="ARBA00022832"/>
    </source>
</evidence>